<organism evidence="2 3">
    <name type="scientific">Lentisphaera araneosa HTCC2155</name>
    <dbReference type="NCBI Taxonomy" id="313628"/>
    <lineage>
        <taxon>Bacteria</taxon>
        <taxon>Pseudomonadati</taxon>
        <taxon>Lentisphaerota</taxon>
        <taxon>Lentisphaeria</taxon>
        <taxon>Lentisphaerales</taxon>
        <taxon>Lentisphaeraceae</taxon>
        <taxon>Lentisphaera</taxon>
    </lineage>
</organism>
<protein>
    <recommendedName>
        <fullName evidence="4">Lipoprotein</fullName>
    </recommendedName>
</protein>
<sequence>MKYIISLLLLIFVSCTSTNHSWEENAKVIKVKDGLIKCDGERKGQLSSDGQWSGEIEAKNAIFESEDGRSMQFTGDVKIAVDENGLAQITAKNLKFLK</sequence>
<feature type="signal peptide" evidence="1">
    <location>
        <begin position="1"/>
        <end position="21"/>
    </location>
</feature>
<reference evidence="2 3" key="1">
    <citation type="journal article" date="2010" name="J. Bacteriol.">
        <title>Genome sequence of Lentisphaera araneosa HTCC2155T, the type species of the order Lentisphaerales in the phylum Lentisphaerae.</title>
        <authorList>
            <person name="Thrash J.C."/>
            <person name="Cho J.C."/>
            <person name="Vergin K.L."/>
            <person name="Morris R.M."/>
            <person name="Giovannoni S.J."/>
        </authorList>
    </citation>
    <scope>NUCLEOTIDE SEQUENCE [LARGE SCALE GENOMIC DNA]</scope>
    <source>
        <strain evidence="2 3">HTCC2155</strain>
    </source>
</reference>
<keyword evidence="3" id="KW-1185">Reference proteome</keyword>
<name>A6DMW9_9BACT</name>
<dbReference type="AlphaFoldDB" id="A6DMW9"/>
<dbReference type="RefSeq" id="WP_007279212.1">
    <property type="nucleotide sequence ID" value="NZ_ABCK01000012.1"/>
</dbReference>
<gene>
    <name evidence="2" type="ORF">LNTAR_07169</name>
</gene>
<dbReference type="PROSITE" id="PS51257">
    <property type="entry name" value="PROKAR_LIPOPROTEIN"/>
    <property type="match status" value="1"/>
</dbReference>
<evidence type="ECO:0000313" key="2">
    <source>
        <dbReference type="EMBL" id="EDM27005.1"/>
    </source>
</evidence>
<feature type="chain" id="PRO_5002691259" description="Lipoprotein" evidence="1">
    <location>
        <begin position="22"/>
        <end position="98"/>
    </location>
</feature>
<dbReference type="EMBL" id="ABCK01000012">
    <property type="protein sequence ID" value="EDM27005.1"/>
    <property type="molecule type" value="Genomic_DNA"/>
</dbReference>
<keyword evidence="1" id="KW-0732">Signal</keyword>
<comment type="caution">
    <text evidence="2">The sequence shown here is derived from an EMBL/GenBank/DDBJ whole genome shotgun (WGS) entry which is preliminary data.</text>
</comment>
<evidence type="ECO:0008006" key="4">
    <source>
        <dbReference type="Google" id="ProtNLM"/>
    </source>
</evidence>
<accession>A6DMW9</accession>
<evidence type="ECO:0000256" key="1">
    <source>
        <dbReference type="SAM" id="SignalP"/>
    </source>
</evidence>
<dbReference type="Proteomes" id="UP000004947">
    <property type="component" value="Unassembled WGS sequence"/>
</dbReference>
<proteinExistence type="predicted"/>
<evidence type="ECO:0000313" key="3">
    <source>
        <dbReference type="Proteomes" id="UP000004947"/>
    </source>
</evidence>